<gene>
    <name evidence="4" type="primary">bamB</name>
    <name evidence="7" type="ORF">C8D92_10237</name>
</gene>
<dbReference type="GO" id="GO:0043165">
    <property type="term" value="P:Gram-negative-bacterium-type cell outer membrane assembly"/>
    <property type="evidence" value="ECO:0007669"/>
    <property type="project" value="UniProtKB-UniRule"/>
</dbReference>
<dbReference type="SUPFAM" id="SSF50998">
    <property type="entry name" value="Quinoprotein alcohol dehydrogenase-like"/>
    <property type="match status" value="1"/>
</dbReference>
<dbReference type="NCBIfam" id="TIGR03300">
    <property type="entry name" value="assembly_YfgL"/>
    <property type="match status" value="1"/>
</dbReference>
<dbReference type="InterPro" id="IPR011047">
    <property type="entry name" value="Quinoprotein_ADH-like_sf"/>
</dbReference>
<dbReference type="OrthoDB" id="5173551at2"/>
<dbReference type="PANTHER" id="PTHR34512:SF30">
    <property type="entry name" value="OUTER MEMBRANE PROTEIN ASSEMBLY FACTOR BAMB"/>
    <property type="match status" value="1"/>
</dbReference>
<keyword evidence="4" id="KW-0449">Lipoprotein</keyword>
<evidence type="ECO:0000259" key="6">
    <source>
        <dbReference type="Pfam" id="PF13360"/>
    </source>
</evidence>
<dbReference type="HAMAP" id="MF_00923">
    <property type="entry name" value="OM_assembly_BamB"/>
    <property type="match status" value="1"/>
</dbReference>
<evidence type="ECO:0000313" key="8">
    <source>
        <dbReference type="Proteomes" id="UP000245887"/>
    </source>
</evidence>
<dbReference type="RefSeq" id="WP_116918371.1">
    <property type="nucleotide sequence ID" value="NZ_QEKQ01000002.1"/>
</dbReference>
<comment type="caution">
    <text evidence="7">The sequence shown here is derived from an EMBL/GenBank/DDBJ whole genome shotgun (WGS) entry which is preliminary data.</text>
</comment>
<feature type="domain" description="Pyrrolo-quinoline quinone repeat" evidence="6">
    <location>
        <begin position="79"/>
        <end position="289"/>
    </location>
</feature>
<dbReference type="AlphaFoldDB" id="A0A2U1CYY3"/>
<dbReference type="InterPro" id="IPR017687">
    <property type="entry name" value="BamB"/>
</dbReference>
<evidence type="ECO:0000256" key="3">
    <source>
        <dbReference type="ARBA" id="ARBA00023237"/>
    </source>
</evidence>
<feature type="signal peptide" evidence="5">
    <location>
        <begin position="1"/>
        <end position="23"/>
    </location>
</feature>
<keyword evidence="1 4" id="KW-0732">Signal</keyword>
<dbReference type="SMART" id="SM00564">
    <property type="entry name" value="PQQ"/>
    <property type="match status" value="7"/>
</dbReference>
<dbReference type="Gene3D" id="2.130.10.10">
    <property type="entry name" value="YVTN repeat-like/Quinoprotein amine dehydrogenase"/>
    <property type="match status" value="1"/>
</dbReference>
<keyword evidence="3 4" id="KW-0998">Cell outer membrane</keyword>
<keyword evidence="4" id="KW-0564">Palmitate</keyword>
<dbReference type="InterPro" id="IPR018391">
    <property type="entry name" value="PQQ_b-propeller_rpt"/>
</dbReference>
<comment type="similarity">
    <text evidence="4">Belongs to the BamB family.</text>
</comment>
<evidence type="ECO:0000256" key="2">
    <source>
        <dbReference type="ARBA" id="ARBA00023136"/>
    </source>
</evidence>
<dbReference type="PANTHER" id="PTHR34512">
    <property type="entry name" value="CELL SURFACE PROTEIN"/>
    <property type="match status" value="1"/>
</dbReference>
<dbReference type="Pfam" id="PF13360">
    <property type="entry name" value="PQQ_2"/>
    <property type="match status" value="1"/>
</dbReference>
<dbReference type="GO" id="GO:0051205">
    <property type="term" value="P:protein insertion into membrane"/>
    <property type="evidence" value="ECO:0007669"/>
    <property type="project" value="UniProtKB-UniRule"/>
</dbReference>
<dbReference type="EMBL" id="QEKQ01000002">
    <property type="protein sequence ID" value="PVY78005.1"/>
    <property type="molecule type" value="Genomic_DNA"/>
</dbReference>
<dbReference type="InterPro" id="IPR015943">
    <property type="entry name" value="WD40/YVTN_repeat-like_dom_sf"/>
</dbReference>
<evidence type="ECO:0000256" key="1">
    <source>
        <dbReference type="ARBA" id="ARBA00022729"/>
    </source>
</evidence>
<keyword evidence="2 4" id="KW-0472">Membrane</keyword>
<sequence length="387" mass="41693">MPAALKRAALSLAALSVAALLTACGSTDSFEEPAPLPEISASVWLETAWDRSVGDGHDEQLLFLQPALVEGTLYAVSADGELQAVNPDNGELQWERELPERILAGVGADQSRLFLGSRDGKLLALSRTDGASDWSASLPSEVVAPPQSNGDVVVAHTIDGKVLGFDAASGERRWQYDGQIPVLSFRGNATPRVGADLTLVAFANGQVVALDSATGEPAWQYRVGEPVGRTELERLVDVDGTPLVRDGVVYVTGYQGKVAALDLTSGQELWSRESSSLESPELAYGNVFVSGYDGVIRAFSLNSRQELWAQSQLEWRRVTGLLAVDGVLLTGDFEGYIHILSQLDGSLLGQREVDDEGLRVPMLRYEDMAIVYSNSGELVAYRIQKQD</sequence>
<feature type="chain" id="PRO_5015789468" description="Outer membrane protein assembly factor BamB" evidence="5">
    <location>
        <begin position="24"/>
        <end position="387"/>
    </location>
</feature>
<protein>
    <recommendedName>
        <fullName evidence="4">Outer membrane protein assembly factor BamB</fullName>
    </recommendedName>
</protein>
<accession>A0A2U1CYY3</accession>
<dbReference type="Proteomes" id="UP000245887">
    <property type="component" value="Unassembled WGS sequence"/>
</dbReference>
<dbReference type="InterPro" id="IPR002372">
    <property type="entry name" value="PQQ_rpt_dom"/>
</dbReference>
<dbReference type="PROSITE" id="PS51257">
    <property type="entry name" value="PROKAR_LIPOPROTEIN"/>
    <property type="match status" value="1"/>
</dbReference>
<evidence type="ECO:0000256" key="4">
    <source>
        <dbReference type="HAMAP-Rule" id="MF_00923"/>
    </source>
</evidence>
<name>A0A2U1CYY3_9GAMM</name>
<evidence type="ECO:0000313" key="7">
    <source>
        <dbReference type="EMBL" id="PVY78005.1"/>
    </source>
</evidence>
<organism evidence="7 8">
    <name type="scientific">Tamilnaduibacter salinus</name>
    <dbReference type="NCBI Taxonomy" id="1484056"/>
    <lineage>
        <taxon>Bacteria</taxon>
        <taxon>Pseudomonadati</taxon>
        <taxon>Pseudomonadota</taxon>
        <taxon>Gammaproteobacteria</taxon>
        <taxon>Pseudomonadales</taxon>
        <taxon>Marinobacteraceae</taxon>
        <taxon>Tamilnaduibacter</taxon>
    </lineage>
</organism>
<comment type="subcellular location">
    <subcellularLocation>
        <location evidence="4">Cell outer membrane</location>
        <topology evidence="4">Lipid-anchor</topology>
    </subcellularLocation>
</comment>
<comment type="subunit">
    <text evidence="4">Part of the Bam complex.</text>
</comment>
<evidence type="ECO:0000256" key="5">
    <source>
        <dbReference type="SAM" id="SignalP"/>
    </source>
</evidence>
<dbReference type="GO" id="GO:0009279">
    <property type="term" value="C:cell outer membrane"/>
    <property type="evidence" value="ECO:0007669"/>
    <property type="project" value="UniProtKB-SubCell"/>
</dbReference>
<comment type="function">
    <text evidence="4">Part of the outer membrane protein assembly complex, which is involved in assembly and insertion of beta-barrel proteins into the outer membrane.</text>
</comment>
<proteinExistence type="inferred from homology"/>
<reference evidence="7 8" key="1">
    <citation type="submission" date="2018-04" db="EMBL/GenBank/DDBJ databases">
        <title>Genomic Encyclopedia of Type Strains, Phase IV (KMG-IV): sequencing the most valuable type-strain genomes for metagenomic binning, comparative biology and taxonomic classification.</title>
        <authorList>
            <person name="Goeker M."/>
        </authorList>
    </citation>
    <scope>NUCLEOTIDE SEQUENCE [LARGE SCALE GENOMIC DNA]</scope>
    <source>
        <strain evidence="7 8">DSM 28688</strain>
    </source>
</reference>